<proteinExistence type="predicted"/>
<dbReference type="PANTHER" id="PTHR47784">
    <property type="entry name" value="STEROL UPTAKE CONTROL PROTEIN 2"/>
    <property type="match status" value="1"/>
</dbReference>
<feature type="region of interest" description="Disordered" evidence="1">
    <location>
        <begin position="333"/>
        <end position="366"/>
    </location>
</feature>
<organism evidence="2 3">
    <name type="scientific">Aaosphaeria arxii CBS 175.79</name>
    <dbReference type="NCBI Taxonomy" id="1450172"/>
    <lineage>
        <taxon>Eukaryota</taxon>
        <taxon>Fungi</taxon>
        <taxon>Dikarya</taxon>
        <taxon>Ascomycota</taxon>
        <taxon>Pezizomycotina</taxon>
        <taxon>Dothideomycetes</taxon>
        <taxon>Pleosporomycetidae</taxon>
        <taxon>Pleosporales</taxon>
        <taxon>Pleosporales incertae sedis</taxon>
        <taxon>Aaosphaeria</taxon>
    </lineage>
</organism>
<dbReference type="GO" id="GO:0001228">
    <property type="term" value="F:DNA-binding transcription activator activity, RNA polymerase II-specific"/>
    <property type="evidence" value="ECO:0007669"/>
    <property type="project" value="TreeGrafter"/>
</dbReference>
<reference evidence="2" key="1">
    <citation type="journal article" date="2020" name="Stud. Mycol.">
        <title>101 Dothideomycetes genomes: a test case for predicting lifestyles and emergence of pathogens.</title>
        <authorList>
            <person name="Haridas S."/>
            <person name="Albert R."/>
            <person name="Binder M."/>
            <person name="Bloem J."/>
            <person name="Labutti K."/>
            <person name="Salamov A."/>
            <person name="Andreopoulos B."/>
            <person name="Baker S."/>
            <person name="Barry K."/>
            <person name="Bills G."/>
            <person name="Bluhm B."/>
            <person name="Cannon C."/>
            <person name="Castanera R."/>
            <person name="Culley D."/>
            <person name="Daum C."/>
            <person name="Ezra D."/>
            <person name="Gonzalez J."/>
            <person name="Henrissat B."/>
            <person name="Kuo A."/>
            <person name="Liang C."/>
            <person name="Lipzen A."/>
            <person name="Lutzoni F."/>
            <person name="Magnuson J."/>
            <person name="Mondo S."/>
            <person name="Nolan M."/>
            <person name="Ohm R."/>
            <person name="Pangilinan J."/>
            <person name="Park H.-J."/>
            <person name="Ramirez L."/>
            <person name="Alfaro M."/>
            <person name="Sun H."/>
            <person name="Tritt A."/>
            <person name="Yoshinaga Y."/>
            <person name="Zwiers L.-H."/>
            <person name="Turgeon B."/>
            <person name="Goodwin S."/>
            <person name="Spatafora J."/>
            <person name="Crous P."/>
            <person name="Grigoriev I."/>
        </authorList>
    </citation>
    <scope>NUCLEOTIDE SEQUENCE</scope>
    <source>
        <strain evidence="2">CBS 175.79</strain>
    </source>
</reference>
<evidence type="ECO:0000313" key="3">
    <source>
        <dbReference type="Proteomes" id="UP000799778"/>
    </source>
</evidence>
<gene>
    <name evidence="2" type="ORF">BU24DRAFT_360426</name>
</gene>
<dbReference type="GeneID" id="54281499"/>
<feature type="compositionally biased region" description="Low complexity" evidence="1">
    <location>
        <begin position="333"/>
        <end position="349"/>
    </location>
</feature>
<dbReference type="Proteomes" id="UP000799778">
    <property type="component" value="Unassembled WGS sequence"/>
</dbReference>
<accession>A0A6A5X633</accession>
<feature type="non-terminal residue" evidence="2">
    <location>
        <position position="1"/>
    </location>
</feature>
<name>A0A6A5X633_9PLEO</name>
<dbReference type="OrthoDB" id="3546279at2759"/>
<sequence>SSDPFPYLSKFVNKSDVIQPNYWVRDLELMHHWVTEAHLTVSPREDIGHMWRILTPKQAITRHYLMHELLAFSALHIASTQTDKTKAFYGLGIHHQDLAIRSMRKVLPNMTVENAGALAVTSALLCLTVFSARGLESALSTNEATSKITVVDDLLDIFYLMQGIGSILWRGAGAIAQGPFAAMLNRPLKDMAAPPLPILEDTRVQIEHITAFIGTQDLPAAEAATVKAALGGLEAMRQYALSAEDSIEIRFVFVTVLKFSPDFLELFRTRQSSALAVMSIYANLLKASEATLWFMKGWGERLIRTIGECIDPIWQPAIQWSWDYIIITPQEGSTQPSQSQLQPPLNGPSDVLVDGSPHGMQEHAVD</sequence>
<dbReference type="AlphaFoldDB" id="A0A6A5X633"/>
<dbReference type="RefSeq" id="XP_033376748.1">
    <property type="nucleotide sequence ID" value="XM_033524102.1"/>
</dbReference>
<protein>
    <submittedName>
        <fullName evidence="2">Uncharacterized protein</fullName>
    </submittedName>
</protein>
<keyword evidence="3" id="KW-1185">Reference proteome</keyword>
<evidence type="ECO:0000313" key="2">
    <source>
        <dbReference type="EMBL" id="KAF2008409.1"/>
    </source>
</evidence>
<dbReference type="PANTHER" id="PTHR47784:SF5">
    <property type="entry name" value="STEROL UPTAKE CONTROL PROTEIN 2"/>
    <property type="match status" value="1"/>
</dbReference>
<dbReference type="InterPro" id="IPR053157">
    <property type="entry name" value="Sterol_Uptake_Regulator"/>
</dbReference>
<dbReference type="EMBL" id="ML978084">
    <property type="protein sequence ID" value="KAF2008409.1"/>
    <property type="molecule type" value="Genomic_DNA"/>
</dbReference>
<evidence type="ECO:0000256" key="1">
    <source>
        <dbReference type="SAM" id="MobiDB-lite"/>
    </source>
</evidence>